<dbReference type="SUPFAM" id="SSF54001">
    <property type="entry name" value="Cysteine proteinases"/>
    <property type="match status" value="1"/>
</dbReference>
<dbReference type="GO" id="GO:0009254">
    <property type="term" value="P:peptidoglycan turnover"/>
    <property type="evidence" value="ECO:0007669"/>
    <property type="project" value="TreeGrafter"/>
</dbReference>
<evidence type="ECO:0000256" key="6">
    <source>
        <dbReference type="ARBA" id="ARBA00022837"/>
    </source>
</evidence>
<dbReference type="KEGG" id="vg:40086258"/>
<evidence type="ECO:0000313" key="11">
    <source>
        <dbReference type="Proteomes" id="UP000225204"/>
    </source>
</evidence>
<evidence type="ECO:0000256" key="1">
    <source>
        <dbReference type="ARBA" id="ARBA00001561"/>
    </source>
</evidence>
<dbReference type="GO" id="GO:0008745">
    <property type="term" value="F:N-acetylmuramoyl-L-alanine amidase activity"/>
    <property type="evidence" value="ECO:0007669"/>
    <property type="project" value="UniProtKB-EC"/>
</dbReference>
<dbReference type="GO" id="GO:0071555">
    <property type="term" value="P:cell wall organization"/>
    <property type="evidence" value="ECO:0007669"/>
    <property type="project" value="UniProtKB-KW"/>
</dbReference>
<organism evidence="10 11">
    <name type="scientific">Arthrobacter phage Molivia</name>
    <dbReference type="NCBI Taxonomy" id="2015839"/>
    <lineage>
        <taxon>Viruses</taxon>
        <taxon>Duplodnaviria</taxon>
        <taxon>Heunggongvirae</taxon>
        <taxon>Uroviricota</taxon>
        <taxon>Caudoviricetes</taxon>
        <taxon>Amigovirus</taxon>
        <taxon>Amigovirus molivia</taxon>
    </lineage>
</organism>
<evidence type="ECO:0000256" key="4">
    <source>
        <dbReference type="ARBA" id="ARBA00022638"/>
    </source>
</evidence>
<evidence type="ECO:0000256" key="5">
    <source>
        <dbReference type="ARBA" id="ARBA00022801"/>
    </source>
</evidence>
<dbReference type="EMBL" id="MF185731">
    <property type="protein sequence ID" value="ASX99270.1"/>
    <property type="molecule type" value="Genomic_DNA"/>
</dbReference>
<accession>A0A286S1R3</accession>
<dbReference type="RefSeq" id="YP_009610170.1">
    <property type="nucleotide sequence ID" value="NC_042001.1"/>
</dbReference>
<dbReference type="InterPro" id="IPR002502">
    <property type="entry name" value="Amidase_domain"/>
</dbReference>
<dbReference type="InterPro" id="IPR007921">
    <property type="entry name" value="CHAP_dom"/>
</dbReference>
<sequence>MISQVQENWLQSAVGKIFDYDRSYGYQCVDLADAYGQDITAVPWPQSVGGVGGARELLDRVPDEYWERIDNDPNDPNLFPVRGDMVVFAGSPLNPFGHVCVVLSSDASGMWVVQQDGFAAPLQFVNGNWYSAKPAHKAWLPYDGPGTGPIAGWLRIKPNKVIGGGASIQPSGEVSVSDFVIDESYTAKGFTPAAQVPFVAEWGGRKRTIESITIHHWGARGQTHMGVVNFFCVTGPGTTSAHFVSSAGKTHCIVSPLDAAWHAGNAFGNTSSIGIECRPEASDADYLEVAKLIAWLRAQYGDLPLIPHRDWQSTECPGIWDLKRLDNLARNLKDTPQEEEDEDMAFTNEHAKMLEAVYTGWFKGGESTKYKAPWQNLIDDIPRRVWATKVVGRPGVVGGVEAIQELADTKTGVLELKAMVAGLTKAVEQLATGNGVDPQLITNTINEAVKDALGEIRLVSVQAEVGE</sequence>
<evidence type="ECO:0000256" key="3">
    <source>
        <dbReference type="ARBA" id="ARBA00022529"/>
    </source>
</evidence>
<dbReference type="PROSITE" id="PS50911">
    <property type="entry name" value="CHAP"/>
    <property type="match status" value="1"/>
</dbReference>
<dbReference type="SMART" id="SM00644">
    <property type="entry name" value="Ami_2"/>
    <property type="match status" value="1"/>
</dbReference>
<dbReference type="GO" id="GO:0001897">
    <property type="term" value="P:symbiont-mediated cytolysis of host cell"/>
    <property type="evidence" value="ECO:0007669"/>
    <property type="project" value="UniProtKB-ARBA"/>
</dbReference>
<protein>
    <recommendedName>
        <fullName evidence="2">N-acetylmuramoyl-L-alanine amidase</fullName>
        <ecNumber evidence="2">3.5.1.28</ecNumber>
    </recommendedName>
    <alternativeName>
        <fullName evidence="8">D-alanyl-glycyl endopeptidase</fullName>
    </alternativeName>
</protein>
<dbReference type="PANTHER" id="PTHR30417:SF1">
    <property type="entry name" value="N-ACETYLMURAMOYL-L-ALANINE AMIDASE AMID"/>
    <property type="match status" value="1"/>
</dbReference>
<dbReference type="Gene3D" id="3.40.80.10">
    <property type="entry name" value="Peptidoglycan recognition protein-like"/>
    <property type="match status" value="1"/>
</dbReference>
<dbReference type="GeneID" id="40086258"/>
<keyword evidence="3" id="KW-0929">Antimicrobial</keyword>
<reference evidence="11" key="1">
    <citation type="submission" date="2017-06" db="EMBL/GenBank/DDBJ databases">
        <authorList>
            <person name="Kim H.J."/>
            <person name="Triplett B.A."/>
        </authorList>
    </citation>
    <scope>NUCLEOTIDE SEQUENCE [LARGE SCALE GENOMIC DNA]</scope>
</reference>
<keyword evidence="7" id="KW-0961">Cell wall biogenesis/degradation</keyword>
<dbReference type="GO" id="GO:0042742">
    <property type="term" value="P:defense response to bacterium"/>
    <property type="evidence" value="ECO:0007669"/>
    <property type="project" value="UniProtKB-KW"/>
</dbReference>
<dbReference type="Gene3D" id="3.90.1720.10">
    <property type="entry name" value="endopeptidase domain like (from Nostoc punctiforme)"/>
    <property type="match status" value="1"/>
</dbReference>
<dbReference type="InterPro" id="IPR038765">
    <property type="entry name" value="Papain-like_cys_pep_sf"/>
</dbReference>
<dbReference type="EC" id="3.5.1.28" evidence="2"/>
<keyword evidence="11" id="KW-1185">Reference proteome</keyword>
<dbReference type="SUPFAM" id="SSF55846">
    <property type="entry name" value="N-acetylmuramoyl-L-alanine amidase-like"/>
    <property type="match status" value="1"/>
</dbReference>
<evidence type="ECO:0000256" key="2">
    <source>
        <dbReference type="ARBA" id="ARBA00011901"/>
    </source>
</evidence>
<keyword evidence="4" id="KW-0081">Bacteriolytic enzyme</keyword>
<dbReference type="Proteomes" id="UP000225204">
    <property type="component" value="Segment"/>
</dbReference>
<dbReference type="PANTHER" id="PTHR30417">
    <property type="entry name" value="N-ACETYLMURAMOYL-L-ALANINE AMIDASE AMID"/>
    <property type="match status" value="1"/>
</dbReference>
<keyword evidence="6" id="KW-0106">Calcium</keyword>
<evidence type="ECO:0000259" key="9">
    <source>
        <dbReference type="PROSITE" id="PS50911"/>
    </source>
</evidence>
<keyword evidence="5" id="KW-0378">Hydrolase</keyword>
<feature type="domain" description="Peptidase C51" evidence="9">
    <location>
        <begin position="3"/>
        <end position="142"/>
    </location>
</feature>
<evidence type="ECO:0000256" key="8">
    <source>
        <dbReference type="ARBA" id="ARBA00047204"/>
    </source>
</evidence>
<evidence type="ECO:0000256" key="7">
    <source>
        <dbReference type="ARBA" id="ARBA00023316"/>
    </source>
</evidence>
<dbReference type="OrthoDB" id="5067at10239"/>
<dbReference type="InterPro" id="IPR051206">
    <property type="entry name" value="NAMLAA_amidase_2"/>
</dbReference>
<dbReference type="InterPro" id="IPR036505">
    <property type="entry name" value="Amidase/PGRP_sf"/>
</dbReference>
<dbReference type="Pfam" id="PF01510">
    <property type="entry name" value="Amidase_2"/>
    <property type="match status" value="1"/>
</dbReference>
<comment type="catalytic activity">
    <reaction evidence="1">
        <text>Hydrolyzes the link between N-acetylmuramoyl residues and L-amino acid residues in certain cell-wall glycopeptides.</text>
        <dbReference type="EC" id="3.5.1.28"/>
    </reaction>
</comment>
<proteinExistence type="predicted"/>
<gene>
    <name evidence="10" type="primary">46</name>
    <name evidence="10" type="ORF">SEA_MOLIVIA_46</name>
</gene>
<dbReference type="GO" id="GO:0009253">
    <property type="term" value="P:peptidoglycan catabolic process"/>
    <property type="evidence" value="ECO:0007669"/>
    <property type="project" value="InterPro"/>
</dbReference>
<evidence type="ECO:0000313" key="10">
    <source>
        <dbReference type="EMBL" id="ASX99270.1"/>
    </source>
</evidence>
<dbReference type="CDD" id="cd06583">
    <property type="entry name" value="PGRP"/>
    <property type="match status" value="1"/>
</dbReference>
<name>A0A286S1R3_9CAUD</name>